<dbReference type="OrthoDB" id="6042350at2759"/>
<organism evidence="1 2">
    <name type="scientific">Stichopus japonicus</name>
    <name type="common">Sea cucumber</name>
    <dbReference type="NCBI Taxonomy" id="307972"/>
    <lineage>
        <taxon>Eukaryota</taxon>
        <taxon>Metazoa</taxon>
        <taxon>Echinodermata</taxon>
        <taxon>Eleutherozoa</taxon>
        <taxon>Echinozoa</taxon>
        <taxon>Holothuroidea</taxon>
        <taxon>Aspidochirotacea</taxon>
        <taxon>Aspidochirotida</taxon>
        <taxon>Stichopodidae</taxon>
        <taxon>Apostichopus</taxon>
    </lineage>
</organism>
<reference evidence="1 2" key="1">
    <citation type="journal article" date="2017" name="PLoS Biol.">
        <title>The sea cucumber genome provides insights into morphological evolution and visceral regeneration.</title>
        <authorList>
            <person name="Zhang X."/>
            <person name="Sun L."/>
            <person name="Yuan J."/>
            <person name="Sun Y."/>
            <person name="Gao Y."/>
            <person name="Zhang L."/>
            <person name="Li S."/>
            <person name="Dai H."/>
            <person name="Hamel J.F."/>
            <person name="Liu C."/>
            <person name="Yu Y."/>
            <person name="Liu S."/>
            <person name="Lin W."/>
            <person name="Guo K."/>
            <person name="Jin S."/>
            <person name="Xu P."/>
            <person name="Storey K.B."/>
            <person name="Huan P."/>
            <person name="Zhang T."/>
            <person name="Zhou Y."/>
            <person name="Zhang J."/>
            <person name="Lin C."/>
            <person name="Li X."/>
            <person name="Xing L."/>
            <person name="Huo D."/>
            <person name="Sun M."/>
            <person name="Wang L."/>
            <person name="Mercier A."/>
            <person name="Li F."/>
            <person name="Yang H."/>
            <person name="Xiang J."/>
        </authorList>
    </citation>
    <scope>NUCLEOTIDE SEQUENCE [LARGE SCALE GENOMIC DNA]</scope>
    <source>
        <strain evidence="1">Shaxun</strain>
        <tissue evidence="1">Muscle</tissue>
    </source>
</reference>
<proteinExistence type="predicted"/>
<protein>
    <submittedName>
        <fullName evidence="1">Putative G2/M phase-specific E3 ubiquitin-protein ligase-like</fullName>
    </submittedName>
</protein>
<keyword evidence="2" id="KW-1185">Reference proteome</keyword>
<name>A0A2G8L2I1_STIJA</name>
<comment type="caution">
    <text evidence="1">The sequence shown here is derived from an EMBL/GenBank/DDBJ whole genome shotgun (WGS) entry which is preliminary data.</text>
</comment>
<gene>
    <name evidence="1" type="ORF">BSL78_08679</name>
</gene>
<evidence type="ECO:0000313" key="2">
    <source>
        <dbReference type="Proteomes" id="UP000230750"/>
    </source>
</evidence>
<sequence length="202" mass="22586">MFILFLKKYRIPDIRKKVLKAAGLGHKKLILDAAMAAGDLQETLFSEFPKLRDAGGFQFARTPGHQKEIEVIPLPPGGGYSVANLKAVANQTFIFLRPIQRELDISELDDAGEQPIVDDTMQECFGCGVDIPETRLIKHRQSCSGIRNEVIDQPGLAAIPPEQLSTSIQDQHLPHIRDSFYTRTIYHTILSARNNPSHVLFI</sequence>
<dbReference type="Proteomes" id="UP000230750">
    <property type="component" value="Unassembled WGS sequence"/>
</dbReference>
<accession>A0A2G8L2I1</accession>
<evidence type="ECO:0000313" key="1">
    <source>
        <dbReference type="EMBL" id="PIK54466.1"/>
    </source>
</evidence>
<dbReference type="AlphaFoldDB" id="A0A2G8L2I1"/>
<dbReference type="EMBL" id="MRZV01000248">
    <property type="protein sequence ID" value="PIK54466.1"/>
    <property type="molecule type" value="Genomic_DNA"/>
</dbReference>